<accession>B0WZQ3</accession>
<evidence type="ECO:0000313" key="3">
    <source>
        <dbReference type="Proteomes" id="UP000002320"/>
    </source>
</evidence>
<gene>
    <name evidence="2" type="primary">6045511</name>
    <name evidence="1" type="ORF">CpipJ_CPIJ012688</name>
</gene>
<dbReference type="HOGENOM" id="CLU_2374825_0_0_1"/>
<name>B0WZQ3_CULQU</name>
<evidence type="ECO:0000313" key="2">
    <source>
        <dbReference type="EnsemblMetazoa" id="CPIJ012688-PA"/>
    </source>
</evidence>
<reference evidence="2" key="2">
    <citation type="submission" date="2021-02" db="UniProtKB">
        <authorList>
            <consortium name="EnsemblMetazoa"/>
        </authorList>
    </citation>
    <scope>IDENTIFICATION</scope>
    <source>
        <strain evidence="2">JHB</strain>
    </source>
</reference>
<dbReference type="VEuPathDB" id="VectorBase:CPIJ012688"/>
<reference evidence="1" key="1">
    <citation type="submission" date="2007-03" db="EMBL/GenBank/DDBJ databases">
        <title>Annotation of Culex pipiens quinquefasciatus.</title>
        <authorList>
            <consortium name="The Broad Institute Genome Sequencing Platform"/>
            <person name="Atkinson P.W."/>
            <person name="Hemingway J."/>
            <person name="Christensen B.M."/>
            <person name="Higgs S."/>
            <person name="Kodira C."/>
            <person name="Hannick L."/>
            <person name="Megy K."/>
            <person name="O'Leary S."/>
            <person name="Pearson M."/>
            <person name="Haas B.J."/>
            <person name="Mauceli E."/>
            <person name="Wortman J.R."/>
            <person name="Lee N.H."/>
            <person name="Guigo R."/>
            <person name="Stanke M."/>
            <person name="Alvarado L."/>
            <person name="Amedeo P."/>
            <person name="Antoine C.H."/>
            <person name="Arensburger P."/>
            <person name="Bidwell S.L."/>
            <person name="Crawford M."/>
            <person name="Camaro F."/>
            <person name="Devon K."/>
            <person name="Engels R."/>
            <person name="Hammond M."/>
            <person name="Howarth C."/>
            <person name="Koehrsen M."/>
            <person name="Lawson D."/>
            <person name="Montgomery P."/>
            <person name="Nene V."/>
            <person name="Nusbaum C."/>
            <person name="Puiu D."/>
            <person name="Romero-Severson J."/>
            <person name="Severson D.W."/>
            <person name="Shumway M."/>
            <person name="Sisk P."/>
            <person name="Stolte C."/>
            <person name="Zeng Q."/>
            <person name="Eisenstadt E."/>
            <person name="Fraser-Liggett C."/>
            <person name="Strausberg R."/>
            <person name="Galagan J."/>
            <person name="Birren B."/>
            <person name="Collins F.H."/>
        </authorList>
    </citation>
    <scope>NUCLEOTIDE SEQUENCE [LARGE SCALE GENOMIC DNA]</scope>
    <source>
        <strain evidence="1">JHB</strain>
    </source>
</reference>
<evidence type="ECO:0000313" key="1">
    <source>
        <dbReference type="EMBL" id="EDS37728.1"/>
    </source>
</evidence>
<protein>
    <submittedName>
        <fullName evidence="1 2">Uncharacterized protein</fullName>
    </submittedName>
</protein>
<dbReference type="EMBL" id="DS232213">
    <property type="protein sequence ID" value="EDS37728.1"/>
    <property type="molecule type" value="Genomic_DNA"/>
</dbReference>
<dbReference type="KEGG" id="cqu:CpipJ_CPIJ012688"/>
<dbReference type="AlphaFoldDB" id="B0WZQ3"/>
<dbReference type="InParanoid" id="B0WZQ3"/>
<keyword evidence="3" id="KW-1185">Reference proteome</keyword>
<dbReference type="EnsemblMetazoa" id="CPIJ012688-RA">
    <property type="protein sequence ID" value="CPIJ012688-PA"/>
    <property type="gene ID" value="CPIJ012688"/>
</dbReference>
<sequence>MAQPPWLALDAPLIYGSAAPVDFHPNLSFNQESVDTAKTFRTTLALTNASQNEGEGIGRVGPCGVPVGPPRRWIFSLESLKLTEYGRQPEERGSA</sequence>
<organism>
    <name type="scientific">Culex quinquefasciatus</name>
    <name type="common">Southern house mosquito</name>
    <name type="synonym">Culex pungens</name>
    <dbReference type="NCBI Taxonomy" id="7176"/>
    <lineage>
        <taxon>Eukaryota</taxon>
        <taxon>Metazoa</taxon>
        <taxon>Ecdysozoa</taxon>
        <taxon>Arthropoda</taxon>
        <taxon>Hexapoda</taxon>
        <taxon>Insecta</taxon>
        <taxon>Pterygota</taxon>
        <taxon>Neoptera</taxon>
        <taxon>Endopterygota</taxon>
        <taxon>Diptera</taxon>
        <taxon>Nematocera</taxon>
        <taxon>Culicoidea</taxon>
        <taxon>Culicidae</taxon>
        <taxon>Culicinae</taxon>
        <taxon>Culicini</taxon>
        <taxon>Culex</taxon>
        <taxon>Culex</taxon>
    </lineage>
</organism>
<dbReference type="Proteomes" id="UP000002320">
    <property type="component" value="Unassembled WGS sequence"/>
</dbReference>
<proteinExistence type="predicted"/>